<comment type="pathway">
    <text evidence="3 9">Cofactor biosynthesis; tetrahydrofolate biosynthesis; 7,8-dihydrofolate from 2-amino-4-hydroxy-6-hydroxymethyl-7,8-dihydropteridine diphosphate and 4-aminobenzoate: step 1/2.</text>
</comment>
<dbReference type="NCBIfam" id="TIGR01496">
    <property type="entry name" value="DHPS"/>
    <property type="match status" value="1"/>
</dbReference>
<dbReference type="GO" id="GO:0046654">
    <property type="term" value="P:tetrahydrofolate biosynthetic process"/>
    <property type="evidence" value="ECO:0007669"/>
    <property type="project" value="TreeGrafter"/>
</dbReference>
<dbReference type="Pfam" id="PF00809">
    <property type="entry name" value="Pterin_bind"/>
    <property type="match status" value="1"/>
</dbReference>
<dbReference type="SUPFAM" id="SSF51717">
    <property type="entry name" value="Dihydropteroate synthetase-like"/>
    <property type="match status" value="1"/>
</dbReference>
<keyword evidence="12" id="KW-1185">Reference proteome</keyword>
<gene>
    <name evidence="11" type="primary">folP</name>
    <name evidence="11" type="ORF">J1777_12505</name>
</gene>
<evidence type="ECO:0000256" key="6">
    <source>
        <dbReference type="ARBA" id="ARBA00022723"/>
    </source>
</evidence>
<feature type="domain" description="Pterin-binding" evidence="10">
    <location>
        <begin position="16"/>
        <end position="268"/>
    </location>
</feature>
<evidence type="ECO:0000256" key="3">
    <source>
        <dbReference type="ARBA" id="ARBA00004763"/>
    </source>
</evidence>
<protein>
    <recommendedName>
        <fullName evidence="4 9">Dihydropteroate synthase</fullName>
        <shortName evidence="9">DHPS</shortName>
        <ecNumber evidence="4 9">2.5.1.15</ecNumber>
    </recommendedName>
    <alternativeName>
        <fullName evidence="9">Dihydropteroate pyrophosphorylase</fullName>
    </alternativeName>
</protein>
<evidence type="ECO:0000256" key="9">
    <source>
        <dbReference type="RuleBase" id="RU361205"/>
    </source>
</evidence>
<dbReference type="EMBL" id="JAFNME010000035">
    <property type="protein sequence ID" value="MBO1250639.1"/>
    <property type="molecule type" value="Genomic_DNA"/>
</dbReference>
<dbReference type="EC" id="2.5.1.15" evidence="4 9"/>
<evidence type="ECO:0000256" key="5">
    <source>
        <dbReference type="ARBA" id="ARBA00022679"/>
    </source>
</evidence>
<dbReference type="GO" id="GO:0046872">
    <property type="term" value="F:metal ion binding"/>
    <property type="evidence" value="ECO:0007669"/>
    <property type="project" value="UniProtKB-KW"/>
</dbReference>
<comment type="caution">
    <text evidence="11">The sequence shown here is derived from an EMBL/GenBank/DDBJ whole genome shotgun (WGS) entry which is preliminary data.</text>
</comment>
<name>A0A939KEP3_9BURK</name>
<dbReference type="InterPro" id="IPR045031">
    <property type="entry name" value="DHP_synth-like"/>
</dbReference>
<keyword evidence="5 9" id="KW-0808">Transferase</keyword>
<dbReference type="GO" id="GO:0005829">
    <property type="term" value="C:cytosol"/>
    <property type="evidence" value="ECO:0007669"/>
    <property type="project" value="TreeGrafter"/>
</dbReference>
<evidence type="ECO:0000256" key="1">
    <source>
        <dbReference type="ARBA" id="ARBA00000012"/>
    </source>
</evidence>
<evidence type="ECO:0000313" key="12">
    <source>
        <dbReference type="Proteomes" id="UP000664731"/>
    </source>
</evidence>
<comment type="cofactor">
    <cofactor evidence="2 9">
        <name>Mg(2+)</name>
        <dbReference type="ChEBI" id="CHEBI:18420"/>
    </cofactor>
</comment>
<keyword evidence="6 9" id="KW-0479">Metal-binding</keyword>
<dbReference type="InterPro" id="IPR006390">
    <property type="entry name" value="DHP_synth_dom"/>
</dbReference>
<comment type="catalytic activity">
    <reaction evidence="1">
        <text>(7,8-dihydropterin-6-yl)methyl diphosphate + 4-aminobenzoate = 7,8-dihydropteroate + diphosphate</text>
        <dbReference type="Rhea" id="RHEA:19949"/>
        <dbReference type="ChEBI" id="CHEBI:17836"/>
        <dbReference type="ChEBI" id="CHEBI:17839"/>
        <dbReference type="ChEBI" id="CHEBI:33019"/>
        <dbReference type="ChEBI" id="CHEBI:72950"/>
        <dbReference type="EC" id="2.5.1.15"/>
    </reaction>
</comment>
<reference evidence="11" key="1">
    <citation type="submission" date="2021-03" db="EMBL/GenBank/DDBJ databases">
        <title>Comamonas denitrificans.</title>
        <authorList>
            <person name="Finster K."/>
        </authorList>
    </citation>
    <scope>NUCLEOTIDE SEQUENCE</scope>
    <source>
        <strain evidence="11">MM2021_4</strain>
    </source>
</reference>
<evidence type="ECO:0000256" key="4">
    <source>
        <dbReference type="ARBA" id="ARBA00012458"/>
    </source>
</evidence>
<dbReference type="PROSITE" id="PS50972">
    <property type="entry name" value="PTERIN_BINDING"/>
    <property type="match status" value="1"/>
</dbReference>
<dbReference type="Proteomes" id="UP000664731">
    <property type="component" value="Unassembled WGS sequence"/>
</dbReference>
<evidence type="ECO:0000313" key="11">
    <source>
        <dbReference type="EMBL" id="MBO1250639.1"/>
    </source>
</evidence>
<evidence type="ECO:0000256" key="2">
    <source>
        <dbReference type="ARBA" id="ARBA00001946"/>
    </source>
</evidence>
<accession>A0A939KEP3</accession>
<keyword evidence="7 9" id="KW-0460">Magnesium</keyword>
<comment type="similarity">
    <text evidence="9">Belongs to the DHPS family.</text>
</comment>
<comment type="function">
    <text evidence="9">Catalyzes the condensation of para-aminobenzoate (pABA) with 6-hydroxymethyl-7,8-dihydropterin diphosphate (DHPt-PP) to form 7,8-dihydropteroate (H2Pte), the immediate precursor of folate derivatives.</text>
</comment>
<dbReference type="GO" id="GO:0046656">
    <property type="term" value="P:folic acid biosynthetic process"/>
    <property type="evidence" value="ECO:0007669"/>
    <property type="project" value="UniProtKB-KW"/>
</dbReference>
<dbReference type="CDD" id="cd00739">
    <property type="entry name" value="DHPS"/>
    <property type="match status" value="1"/>
</dbReference>
<dbReference type="GO" id="GO:0004156">
    <property type="term" value="F:dihydropteroate synthase activity"/>
    <property type="evidence" value="ECO:0007669"/>
    <property type="project" value="UniProtKB-EC"/>
</dbReference>
<dbReference type="Gene3D" id="3.20.20.20">
    <property type="entry name" value="Dihydropteroate synthase-like"/>
    <property type="match status" value="1"/>
</dbReference>
<dbReference type="AlphaFoldDB" id="A0A939KEP3"/>
<dbReference type="InterPro" id="IPR000489">
    <property type="entry name" value="Pterin-binding_dom"/>
</dbReference>
<evidence type="ECO:0000259" key="10">
    <source>
        <dbReference type="PROSITE" id="PS50972"/>
    </source>
</evidence>
<organism evidence="11 12">
    <name type="scientific">Comamonas denitrificans</name>
    <dbReference type="NCBI Taxonomy" id="117506"/>
    <lineage>
        <taxon>Bacteria</taxon>
        <taxon>Pseudomonadati</taxon>
        <taxon>Pseudomonadota</taxon>
        <taxon>Betaproteobacteria</taxon>
        <taxon>Burkholderiales</taxon>
        <taxon>Comamonadaceae</taxon>
        <taxon>Comamonas</taxon>
    </lineage>
</organism>
<evidence type="ECO:0000256" key="7">
    <source>
        <dbReference type="ARBA" id="ARBA00022842"/>
    </source>
</evidence>
<proteinExistence type="inferred from homology"/>
<dbReference type="InterPro" id="IPR011005">
    <property type="entry name" value="Dihydropteroate_synth-like_sf"/>
</dbReference>
<dbReference type="PANTHER" id="PTHR20941">
    <property type="entry name" value="FOLATE SYNTHESIS PROTEINS"/>
    <property type="match status" value="1"/>
</dbReference>
<dbReference type="PANTHER" id="PTHR20941:SF1">
    <property type="entry name" value="FOLIC ACID SYNTHESIS PROTEIN FOL1"/>
    <property type="match status" value="1"/>
</dbReference>
<sequence length="277" mass="30058">MALWQTTRFRLDLTRPLVMGIVNNTPDSFSDGGHHHSVTAALRHAEKLLKDGAHILDIGGESTRPGSPPVPLEEEMRRVLPFVQAAVQFGVPISVDTYKAQVMQAVLDAGADIINDVWALRQPGAQSVVANHPQCGVVLMHMHKTPQDMQQTPMQGDAVAQVQNFLAQQTQALVALGVERQRIVWDYGIGFGKTVAQNFALLAHQAALTGQGFALLAGWSRKSSLGQVTNHPVEERMVPSVTAAVLAVERGARIVRVHDVAETVSALAVWQAMHDNE</sequence>
<dbReference type="PROSITE" id="PS00792">
    <property type="entry name" value="DHPS_1"/>
    <property type="match status" value="1"/>
</dbReference>
<dbReference type="RefSeq" id="WP_207576030.1">
    <property type="nucleotide sequence ID" value="NZ_JAFNME010000035.1"/>
</dbReference>
<keyword evidence="8 9" id="KW-0289">Folate biosynthesis</keyword>
<dbReference type="PROSITE" id="PS00793">
    <property type="entry name" value="DHPS_2"/>
    <property type="match status" value="1"/>
</dbReference>
<evidence type="ECO:0000256" key="8">
    <source>
        <dbReference type="ARBA" id="ARBA00022909"/>
    </source>
</evidence>